<feature type="compositionally biased region" description="Basic and acidic residues" evidence="1">
    <location>
        <begin position="62"/>
        <end position="75"/>
    </location>
</feature>
<proteinExistence type="predicted"/>
<reference evidence="2" key="1">
    <citation type="submission" date="2021-01" db="EMBL/GenBank/DDBJ databases">
        <authorList>
            <person name="Corre E."/>
            <person name="Pelletier E."/>
            <person name="Niang G."/>
            <person name="Scheremetjew M."/>
            <person name="Finn R."/>
            <person name="Kale V."/>
            <person name="Holt S."/>
            <person name="Cochrane G."/>
            <person name="Meng A."/>
            <person name="Brown T."/>
            <person name="Cohen L."/>
        </authorList>
    </citation>
    <scope>NUCLEOTIDE SEQUENCE</scope>
    <source>
        <strain evidence="2">CCMP 410</strain>
    </source>
</reference>
<sequence length="144" mass="16154">MEMNATNTKDHLSCDDQGSTVTAVKSPEGHTVAGLSDNTWNEDDSLRIALRENGQPPVQASGRDESDRRLESQGNEKRPCYPLLSLLAMLLVVPLYRRRNINDWYHHLDLCRPLGSNMTVCDLSSLPSRIVSRGSGDFFCFYPL</sequence>
<feature type="region of interest" description="Disordered" evidence="1">
    <location>
        <begin position="1"/>
        <end position="75"/>
    </location>
</feature>
<dbReference type="AlphaFoldDB" id="A0A7S1VA35"/>
<evidence type="ECO:0000256" key="1">
    <source>
        <dbReference type="SAM" id="MobiDB-lite"/>
    </source>
</evidence>
<protein>
    <submittedName>
        <fullName evidence="2">Uncharacterized protein</fullName>
    </submittedName>
</protein>
<dbReference type="EMBL" id="HBGK01034508">
    <property type="protein sequence ID" value="CAD9293011.1"/>
    <property type="molecule type" value="Transcribed_RNA"/>
</dbReference>
<evidence type="ECO:0000313" key="2">
    <source>
        <dbReference type="EMBL" id="CAD9293011.1"/>
    </source>
</evidence>
<name>A0A7S1VA35_9STRA</name>
<accession>A0A7S1VA35</accession>
<organism evidence="2">
    <name type="scientific">Grammatophora oceanica</name>
    <dbReference type="NCBI Taxonomy" id="210454"/>
    <lineage>
        <taxon>Eukaryota</taxon>
        <taxon>Sar</taxon>
        <taxon>Stramenopiles</taxon>
        <taxon>Ochrophyta</taxon>
        <taxon>Bacillariophyta</taxon>
        <taxon>Fragilariophyceae</taxon>
        <taxon>Fragilariophycidae</taxon>
        <taxon>Rhabdonematales</taxon>
        <taxon>Grammatophoraceae</taxon>
        <taxon>Grammatophora</taxon>
    </lineage>
</organism>
<gene>
    <name evidence="2" type="ORF">GOCE00092_LOCUS17841</name>
</gene>